<reference evidence="1 2" key="1">
    <citation type="submission" date="2011-02" db="EMBL/GenBank/DDBJ databases">
        <authorList>
            <person name="Muzny D."/>
            <person name="Qin X."/>
            <person name="Deng J."/>
            <person name="Jiang H."/>
            <person name="Liu Y."/>
            <person name="Qu J."/>
            <person name="Song X.-Z."/>
            <person name="Zhang L."/>
            <person name="Thornton R."/>
            <person name="Coyle M."/>
            <person name="Francisco L."/>
            <person name="Jackson L."/>
            <person name="Javaid M."/>
            <person name="Korchina V."/>
            <person name="Kovar C."/>
            <person name="Mata R."/>
            <person name="Mathew T."/>
            <person name="Ngo R."/>
            <person name="Nguyen L."/>
            <person name="Nguyen N."/>
            <person name="Okwuonu G."/>
            <person name="Ongeri F."/>
            <person name="Pham C."/>
            <person name="Simmons D."/>
            <person name="Wilczek-Boney K."/>
            <person name="Hale W."/>
            <person name="Jakkamsetti A."/>
            <person name="Pham P."/>
            <person name="Ruth R."/>
            <person name="San Lucas F."/>
            <person name="Warren J."/>
            <person name="Zhang J."/>
            <person name="Zhao Z."/>
            <person name="Zhou C."/>
            <person name="Zhu D."/>
            <person name="Lee S."/>
            <person name="Bess C."/>
            <person name="Blankenburg K."/>
            <person name="Forbes L."/>
            <person name="Fu Q."/>
            <person name="Gubbala S."/>
            <person name="Hirani K."/>
            <person name="Jayaseelan J.C."/>
            <person name="Lara F."/>
            <person name="Munidasa M."/>
            <person name="Palculict T."/>
            <person name="Patil S."/>
            <person name="Pu L.-L."/>
            <person name="Saada N."/>
            <person name="Tang L."/>
            <person name="Weissenberger G."/>
            <person name="Zhu Y."/>
            <person name="Hemphill L."/>
            <person name="Shang Y."/>
            <person name="Youmans B."/>
            <person name="Ayvaz T."/>
            <person name="Ross M."/>
            <person name="Santibanez J."/>
            <person name="Aqrawi P."/>
            <person name="Gross S."/>
            <person name="Joshi V."/>
            <person name="Fowler G."/>
            <person name="Nazareth L."/>
            <person name="Reid J."/>
            <person name="Worley K."/>
            <person name="Petrosino J."/>
            <person name="Highlander S."/>
            <person name="Gibbs R."/>
        </authorList>
    </citation>
    <scope>NUCLEOTIDE SEQUENCE [LARGE SCALE GENOMIC DNA]</scope>
    <source>
        <strain evidence="1 2">ATCC BAA-1200</strain>
    </source>
</reference>
<dbReference type="EMBL" id="AFAY01000053">
    <property type="protein sequence ID" value="EGF07220.1"/>
    <property type="molecule type" value="Genomic_DNA"/>
</dbReference>
<organism evidence="1 2">
    <name type="scientific">Neisseria bacilliformis ATCC BAA-1200</name>
    <dbReference type="NCBI Taxonomy" id="888742"/>
    <lineage>
        <taxon>Bacteria</taxon>
        <taxon>Pseudomonadati</taxon>
        <taxon>Pseudomonadota</taxon>
        <taxon>Betaproteobacteria</taxon>
        <taxon>Neisseriales</taxon>
        <taxon>Neisseriaceae</taxon>
        <taxon>Neisseria</taxon>
    </lineage>
</organism>
<evidence type="ECO:0000313" key="1">
    <source>
        <dbReference type="EMBL" id="EGF07220.1"/>
    </source>
</evidence>
<keyword evidence="2" id="KW-1185">Reference proteome</keyword>
<name>F2BG99_9NEIS</name>
<protein>
    <submittedName>
        <fullName evidence="1">Uncharacterized protein</fullName>
    </submittedName>
</protein>
<evidence type="ECO:0000313" key="2">
    <source>
        <dbReference type="Proteomes" id="UP000004105"/>
    </source>
</evidence>
<gene>
    <name evidence="1" type="ORF">HMPREF9123_2756</name>
</gene>
<proteinExistence type="predicted"/>
<dbReference type="Proteomes" id="UP000004105">
    <property type="component" value="Unassembled WGS sequence"/>
</dbReference>
<comment type="caution">
    <text evidence="1">The sequence shown here is derived from an EMBL/GenBank/DDBJ whole genome shotgun (WGS) entry which is preliminary data.</text>
</comment>
<accession>F2BG99</accession>
<dbReference type="HOGENOM" id="CLU_3138084_0_0_4"/>
<dbReference type="AlphaFoldDB" id="F2BG99"/>
<sequence>MWRRTRFLPFKGRLKIYKLDFQTASSPSGQYRIQGRVCCPKAMHAFPAA</sequence>